<dbReference type="SUPFAM" id="SSF46689">
    <property type="entry name" value="Homeodomain-like"/>
    <property type="match status" value="1"/>
</dbReference>
<dbReference type="EMBL" id="FWZT01000009">
    <property type="protein sequence ID" value="SMF29137.1"/>
    <property type="molecule type" value="Genomic_DNA"/>
</dbReference>
<dbReference type="GO" id="GO:0003677">
    <property type="term" value="F:DNA binding"/>
    <property type="evidence" value="ECO:0007669"/>
    <property type="project" value="UniProtKB-UniRule"/>
</dbReference>
<dbReference type="STRING" id="1513793.SAMN06296036_10978"/>
<evidence type="ECO:0000313" key="7">
    <source>
        <dbReference type="Proteomes" id="UP000192907"/>
    </source>
</evidence>
<dbReference type="Pfam" id="PF00440">
    <property type="entry name" value="TetR_N"/>
    <property type="match status" value="1"/>
</dbReference>
<dbReference type="PANTHER" id="PTHR47506:SF6">
    <property type="entry name" value="HTH-TYPE TRANSCRIPTIONAL REPRESSOR NEMR"/>
    <property type="match status" value="1"/>
</dbReference>
<evidence type="ECO:0000313" key="6">
    <source>
        <dbReference type="EMBL" id="SMF29137.1"/>
    </source>
</evidence>
<protein>
    <submittedName>
        <fullName evidence="6">Transcriptional regulator, TetR family</fullName>
    </submittedName>
</protein>
<reference evidence="7" key="1">
    <citation type="submission" date="2017-04" db="EMBL/GenBank/DDBJ databases">
        <authorList>
            <person name="Varghese N."/>
            <person name="Submissions S."/>
        </authorList>
    </citation>
    <scope>NUCLEOTIDE SEQUENCE [LARGE SCALE GENOMIC DNA]</scope>
    <source>
        <strain evidence="7">RKEM611</strain>
    </source>
</reference>
<evidence type="ECO:0000256" key="2">
    <source>
        <dbReference type="ARBA" id="ARBA00023125"/>
    </source>
</evidence>
<feature type="DNA-binding region" description="H-T-H motif" evidence="4">
    <location>
        <begin position="27"/>
        <end position="46"/>
    </location>
</feature>
<evidence type="ECO:0000256" key="3">
    <source>
        <dbReference type="ARBA" id="ARBA00023163"/>
    </source>
</evidence>
<gene>
    <name evidence="6" type="ORF">SAMN06296036_10978</name>
</gene>
<dbReference type="PROSITE" id="PS50977">
    <property type="entry name" value="HTH_TETR_2"/>
    <property type="match status" value="1"/>
</dbReference>
<keyword evidence="2 4" id="KW-0238">DNA-binding</keyword>
<sequence length="188" mass="21515">MTWNATAHKLLDSAEALIKTKGFNAFSFKDLQNEVGVKTSTIHYYFSTKSALGIAVAERFYERHQQSLESLQNQDMRPSERLDEVFKFFIANASKGEFCLGGMLASDFGTLKDDLKPTLMSFFQHFEKWIEDQIKKGKALGEFRDDLNENAWSKVLVASLEGGMLIARVRQDSNYYKELLNSLIHQIK</sequence>
<evidence type="ECO:0000259" key="5">
    <source>
        <dbReference type="PROSITE" id="PS50977"/>
    </source>
</evidence>
<dbReference type="Gene3D" id="1.10.357.10">
    <property type="entry name" value="Tetracycline Repressor, domain 2"/>
    <property type="match status" value="1"/>
</dbReference>
<organism evidence="6 7">
    <name type="scientific">Pseudobacteriovorax antillogorgiicola</name>
    <dbReference type="NCBI Taxonomy" id="1513793"/>
    <lineage>
        <taxon>Bacteria</taxon>
        <taxon>Pseudomonadati</taxon>
        <taxon>Bdellovibrionota</taxon>
        <taxon>Oligoflexia</taxon>
        <taxon>Oligoflexales</taxon>
        <taxon>Pseudobacteriovoracaceae</taxon>
        <taxon>Pseudobacteriovorax</taxon>
    </lineage>
</organism>
<dbReference type="PRINTS" id="PR00455">
    <property type="entry name" value="HTHTETR"/>
</dbReference>
<dbReference type="InterPro" id="IPR001647">
    <property type="entry name" value="HTH_TetR"/>
</dbReference>
<dbReference type="Proteomes" id="UP000192907">
    <property type="component" value="Unassembled WGS sequence"/>
</dbReference>
<proteinExistence type="predicted"/>
<dbReference type="SUPFAM" id="SSF48498">
    <property type="entry name" value="Tetracyclin repressor-like, C-terminal domain"/>
    <property type="match status" value="1"/>
</dbReference>
<dbReference type="InterPro" id="IPR011075">
    <property type="entry name" value="TetR_C"/>
</dbReference>
<keyword evidence="3" id="KW-0804">Transcription</keyword>
<dbReference type="PANTHER" id="PTHR47506">
    <property type="entry name" value="TRANSCRIPTIONAL REGULATORY PROTEIN"/>
    <property type="match status" value="1"/>
</dbReference>
<dbReference type="InterPro" id="IPR036271">
    <property type="entry name" value="Tet_transcr_reg_TetR-rel_C_sf"/>
</dbReference>
<evidence type="ECO:0000256" key="4">
    <source>
        <dbReference type="PROSITE-ProRule" id="PRU00335"/>
    </source>
</evidence>
<accession>A0A1Y6BZR0</accession>
<dbReference type="Pfam" id="PF16925">
    <property type="entry name" value="TetR_C_13"/>
    <property type="match status" value="1"/>
</dbReference>
<keyword evidence="1" id="KW-0805">Transcription regulation</keyword>
<dbReference type="InterPro" id="IPR009057">
    <property type="entry name" value="Homeodomain-like_sf"/>
</dbReference>
<keyword evidence="7" id="KW-1185">Reference proteome</keyword>
<dbReference type="AlphaFoldDB" id="A0A1Y6BZR0"/>
<feature type="domain" description="HTH tetR-type" evidence="5">
    <location>
        <begin position="4"/>
        <end position="64"/>
    </location>
</feature>
<name>A0A1Y6BZR0_9BACT</name>
<evidence type="ECO:0000256" key="1">
    <source>
        <dbReference type="ARBA" id="ARBA00023015"/>
    </source>
</evidence>